<proteinExistence type="inferred from homology"/>
<dbReference type="EC" id="3.2.1.51" evidence="3"/>
<dbReference type="GO" id="GO:0004560">
    <property type="term" value="F:alpha-L-fucosidase activity"/>
    <property type="evidence" value="ECO:0007669"/>
    <property type="project" value="InterPro"/>
</dbReference>
<dbReference type="PANTHER" id="PTHR10030">
    <property type="entry name" value="ALPHA-L-FUCOSIDASE"/>
    <property type="match status" value="1"/>
</dbReference>
<dbReference type="GO" id="GO:0006004">
    <property type="term" value="P:fucose metabolic process"/>
    <property type="evidence" value="ECO:0007669"/>
    <property type="project" value="InterPro"/>
</dbReference>
<dbReference type="RefSeq" id="WP_281815761.1">
    <property type="nucleotide sequence ID" value="NZ_BRLB01000006.1"/>
</dbReference>
<accession>A0A9W6DEX3</accession>
<protein>
    <recommendedName>
        <fullName evidence="3">alpha-L-fucosidase</fullName>
        <ecNumber evidence="3">3.2.1.51</ecNumber>
    </recommendedName>
</protein>
<comment type="caution">
    <text evidence="8">The sequence shown here is derived from an EMBL/GenBank/DDBJ whole genome shotgun (WGS) entry which is preliminary data.</text>
</comment>
<dbReference type="InterPro" id="IPR057739">
    <property type="entry name" value="Glyco_hydro_29_N"/>
</dbReference>
<sequence>MNNDKEIIIDDGLKRNQGELDSYEALKIIKSDVTKLDSDFQWFNVAKFGMFIHWGLYSVAGGKYNNKENTGLGEWLPCELKVDLDEYTKVLSKEFTGEGFNADNYIHIAKNAGMKYIVIVTKHHEGFCLFDTKETDNNSVENSPSGRDFVKELADACHRENMLFGIYYSVADWYNEYFPADLHVGYHRFPNNKGDTIKYGRFMKNQLRELLTNYGKINFVWFDQDQPYLKAEPEICLDIDNMMYQLQPHIVTNRKWGPKCKCFGAGEQVFLSNDTDNSKKLSETCITMNDTFGYKCNDDNWKSVDILIQSLCRAAGSSSNLLLNIGPKGNGEIPKESLIRLKQMGIWLNNNEESIYGVKGSPFLNNPWGTTTVKNDIIYFHLFDFTNNKFIVHGLTNKVCCVYIIEDNKKRYLDYTQNYDEELDLYSLEIILIDGIRDNKNVKVIGVKYDGCLRVDNMLVQQPNGSMVLPATLCEIHNENSYHKASLGYVGQINDFVDCNTWLSYKVKIINEGVYDINVLSMASRNGDWLGGHELSIIIGDTIIDTTVIEHERIQNKKAFYYKTVVSNAGKIKVDKKGIYSILIKPKKLLAKKIDNEEDLTFTFMGLNLEPCN</sequence>
<keyword evidence="5" id="KW-0378">Hydrolase</keyword>
<dbReference type="SUPFAM" id="SSF51445">
    <property type="entry name" value="(Trans)glycosidases"/>
    <property type="match status" value="1"/>
</dbReference>
<comment type="similarity">
    <text evidence="2">Belongs to the glycosyl hydrolase 29 family.</text>
</comment>
<keyword evidence="9" id="KW-1185">Reference proteome</keyword>
<dbReference type="GO" id="GO:0005764">
    <property type="term" value="C:lysosome"/>
    <property type="evidence" value="ECO:0007669"/>
    <property type="project" value="TreeGrafter"/>
</dbReference>
<keyword evidence="4" id="KW-0732">Signal</keyword>
<dbReference type="GO" id="GO:0016139">
    <property type="term" value="P:glycoside catabolic process"/>
    <property type="evidence" value="ECO:0007669"/>
    <property type="project" value="TreeGrafter"/>
</dbReference>
<keyword evidence="6" id="KW-0326">Glycosidase</keyword>
<evidence type="ECO:0000256" key="4">
    <source>
        <dbReference type="ARBA" id="ARBA00022729"/>
    </source>
</evidence>
<evidence type="ECO:0000256" key="2">
    <source>
        <dbReference type="ARBA" id="ARBA00007951"/>
    </source>
</evidence>
<dbReference type="AlphaFoldDB" id="A0A9W6DEX3"/>
<dbReference type="PRINTS" id="PR00741">
    <property type="entry name" value="GLHYDRLASE29"/>
</dbReference>
<evidence type="ECO:0000256" key="5">
    <source>
        <dbReference type="ARBA" id="ARBA00022801"/>
    </source>
</evidence>
<evidence type="ECO:0000256" key="6">
    <source>
        <dbReference type="ARBA" id="ARBA00023295"/>
    </source>
</evidence>
<dbReference type="SMART" id="SM00812">
    <property type="entry name" value="Alpha_L_fucos"/>
    <property type="match status" value="1"/>
</dbReference>
<evidence type="ECO:0000313" key="8">
    <source>
        <dbReference type="EMBL" id="GKX29970.1"/>
    </source>
</evidence>
<dbReference type="PANTHER" id="PTHR10030:SF37">
    <property type="entry name" value="ALPHA-L-FUCOSIDASE-RELATED"/>
    <property type="match status" value="1"/>
</dbReference>
<gene>
    <name evidence="8" type="ORF">SH1V18_24500</name>
</gene>
<name>A0A9W6DEX3_9FIRM</name>
<dbReference type="InterPro" id="IPR017853">
    <property type="entry name" value="GH"/>
</dbReference>
<dbReference type="EMBL" id="BRLB01000006">
    <property type="protein sequence ID" value="GKX29970.1"/>
    <property type="molecule type" value="Genomic_DNA"/>
</dbReference>
<reference evidence="8" key="1">
    <citation type="submission" date="2022-06" db="EMBL/GenBank/DDBJ databases">
        <title>Vallitalea longa sp. nov., an anaerobic bacterium isolated from marine sediment.</title>
        <authorList>
            <person name="Hirano S."/>
            <person name="Terahara T."/>
            <person name="Mori K."/>
            <person name="Hamada M."/>
            <person name="Matsumoto R."/>
            <person name="Kobayashi T."/>
        </authorList>
    </citation>
    <scope>NUCLEOTIDE SEQUENCE</scope>
    <source>
        <strain evidence="8">SH18-1</strain>
    </source>
</reference>
<comment type="function">
    <text evidence="1">Alpha-L-fucosidase is responsible for hydrolyzing the alpha-1,6-linked fucose joined to the reducing-end N-acetylglucosamine of the carbohydrate moieties of glycoproteins.</text>
</comment>
<dbReference type="InterPro" id="IPR000933">
    <property type="entry name" value="Glyco_hydro_29"/>
</dbReference>
<evidence type="ECO:0000256" key="1">
    <source>
        <dbReference type="ARBA" id="ARBA00004071"/>
    </source>
</evidence>
<evidence type="ECO:0000313" key="9">
    <source>
        <dbReference type="Proteomes" id="UP001144256"/>
    </source>
</evidence>
<organism evidence="8 9">
    <name type="scientific">Vallitalea longa</name>
    <dbReference type="NCBI Taxonomy" id="2936439"/>
    <lineage>
        <taxon>Bacteria</taxon>
        <taxon>Bacillati</taxon>
        <taxon>Bacillota</taxon>
        <taxon>Clostridia</taxon>
        <taxon>Lachnospirales</taxon>
        <taxon>Vallitaleaceae</taxon>
        <taxon>Vallitalea</taxon>
    </lineage>
</organism>
<feature type="domain" description="Glycoside hydrolase family 29 N-terminal" evidence="7">
    <location>
        <begin position="34"/>
        <end position="353"/>
    </location>
</feature>
<evidence type="ECO:0000259" key="7">
    <source>
        <dbReference type="Pfam" id="PF01120"/>
    </source>
</evidence>
<dbReference type="Gene3D" id="3.20.20.80">
    <property type="entry name" value="Glycosidases"/>
    <property type="match status" value="1"/>
</dbReference>
<evidence type="ECO:0000256" key="3">
    <source>
        <dbReference type="ARBA" id="ARBA00012662"/>
    </source>
</evidence>
<dbReference type="Proteomes" id="UP001144256">
    <property type="component" value="Unassembled WGS sequence"/>
</dbReference>
<dbReference type="InterPro" id="IPR016286">
    <property type="entry name" value="FUC_metazoa-typ"/>
</dbReference>
<dbReference type="Pfam" id="PF01120">
    <property type="entry name" value="Alpha_L_fucos"/>
    <property type="match status" value="1"/>
</dbReference>